<protein>
    <submittedName>
        <fullName evidence="1">Uncharacterized protein</fullName>
    </submittedName>
</protein>
<evidence type="ECO:0000313" key="2">
    <source>
        <dbReference type="Proteomes" id="UP001187315"/>
    </source>
</evidence>
<dbReference type="AlphaFoldDB" id="A0AA88M2V5"/>
<reference evidence="1" key="1">
    <citation type="submission" date="2023-08" db="EMBL/GenBank/DDBJ databases">
        <title>Pelteobagrus vachellii genome.</title>
        <authorList>
            <person name="Liu H."/>
        </authorList>
    </citation>
    <scope>NUCLEOTIDE SEQUENCE</scope>
    <source>
        <strain evidence="1">PRFRI_2022a</strain>
        <tissue evidence="1">Muscle</tissue>
    </source>
</reference>
<accession>A0AA88M2V5</accession>
<proteinExistence type="predicted"/>
<dbReference type="Proteomes" id="UP001187315">
    <property type="component" value="Unassembled WGS sequence"/>
</dbReference>
<evidence type="ECO:0000313" key="1">
    <source>
        <dbReference type="EMBL" id="KAK2829413.1"/>
    </source>
</evidence>
<name>A0AA88M2V5_TACVA</name>
<organism evidence="1 2">
    <name type="scientific">Tachysurus vachellii</name>
    <name type="common">Darkbarbel catfish</name>
    <name type="synonym">Pelteobagrus vachellii</name>
    <dbReference type="NCBI Taxonomy" id="175792"/>
    <lineage>
        <taxon>Eukaryota</taxon>
        <taxon>Metazoa</taxon>
        <taxon>Chordata</taxon>
        <taxon>Craniata</taxon>
        <taxon>Vertebrata</taxon>
        <taxon>Euteleostomi</taxon>
        <taxon>Actinopterygii</taxon>
        <taxon>Neopterygii</taxon>
        <taxon>Teleostei</taxon>
        <taxon>Ostariophysi</taxon>
        <taxon>Siluriformes</taxon>
        <taxon>Bagridae</taxon>
        <taxon>Tachysurus</taxon>
    </lineage>
</organism>
<comment type="caution">
    <text evidence="1">The sequence shown here is derived from an EMBL/GenBank/DDBJ whole genome shotgun (WGS) entry which is preliminary data.</text>
</comment>
<gene>
    <name evidence="1" type="ORF">Q7C36_017403</name>
</gene>
<keyword evidence="2" id="KW-1185">Reference proteome</keyword>
<dbReference type="EMBL" id="JAVHJS010000018">
    <property type="protein sequence ID" value="KAK2829413.1"/>
    <property type="molecule type" value="Genomic_DNA"/>
</dbReference>
<sequence>MMEKIGKLGIFRPNFIMAINLLKIKAAPPPEPLRSLFVVLIHITLRLAALFDCLGEETWPKLQMHKPVTLLTPDLVA</sequence>